<evidence type="ECO:0000313" key="4">
    <source>
        <dbReference type="EMBL" id="EID79646.1"/>
    </source>
</evidence>
<feature type="signal peptide" evidence="2">
    <location>
        <begin position="1"/>
        <end position="29"/>
    </location>
</feature>
<dbReference type="Pfam" id="PF14032">
    <property type="entry name" value="PknH_C"/>
    <property type="match status" value="1"/>
</dbReference>
<dbReference type="PROSITE" id="PS51257">
    <property type="entry name" value="PROKAR_LIPOPROTEIN"/>
    <property type="match status" value="1"/>
</dbReference>
<feature type="domain" description="PknH-like extracellular" evidence="3">
    <location>
        <begin position="60"/>
        <end position="230"/>
    </location>
</feature>
<sequence>MGFLMRRGPVAVSCSLFAVLALSACSSNASGDAGDTASLAPLGPVVTAAPDAAGTPFADQAALKAALLDVGDLPVGFTPAPDPEDDLGLPPASESADSDKSSTDPAECGAVLSPVADQRAGAVASASDWFTGPEFATIDQDAASYGTGADASQAFAAVQDRLVGCTEYTGTDADGVQVQYRVGGREQQPAGDASVAFRLVTTSEGVSLVSDVVVVVVGSTVTQLVATGQDPIDAGVFDDLTSTAVSKLAPAPAG</sequence>
<dbReference type="EMBL" id="AJJH01000060">
    <property type="protein sequence ID" value="EID79646.1"/>
    <property type="molecule type" value="Genomic_DNA"/>
</dbReference>
<comment type="caution">
    <text evidence="4">The sequence shown here is derived from an EMBL/GenBank/DDBJ whole genome shotgun (WGS) entry which is preliminary data.</text>
</comment>
<gene>
    <name evidence="4" type="ORF">W59_12266</name>
</gene>
<name>I0WTD0_RHOOP</name>
<evidence type="ECO:0000313" key="5">
    <source>
        <dbReference type="Proteomes" id="UP000006447"/>
    </source>
</evidence>
<dbReference type="InterPro" id="IPR038232">
    <property type="entry name" value="PknH-like_Extracell_sf"/>
</dbReference>
<keyword evidence="2" id="KW-0732">Signal</keyword>
<dbReference type="AlphaFoldDB" id="I0WTD0"/>
<evidence type="ECO:0000259" key="3">
    <source>
        <dbReference type="Pfam" id="PF14032"/>
    </source>
</evidence>
<dbReference type="Proteomes" id="UP000006447">
    <property type="component" value="Unassembled WGS sequence"/>
</dbReference>
<reference evidence="4 5" key="1">
    <citation type="journal article" date="2012" name="J. Bacteriol.">
        <title>Draft genome sequence of the nitrophenol-degrading actinomycete Rhodococcus imtechensis RKJ300.</title>
        <authorList>
            <person name="Vikram S."/>
            <person name="Kumar S."/>
            <person name="Subramanian S."/>
            <person name="Raghava G.P."/>
        </authorList>
    </citation>
    <scope>NUCLEOTIDE SEQUENCE [LARGE SCALE GENOMIC DNA]</scope>
    <source>
        <strain evidence="4 5">RKJ300</strain>
    </source>
</reference>
<proteinExistence type="predicted"/>
<evidence type="ECO:0000256" key="1">
    <source>
        <dbReference type="SAM" id="MobiDB-lite"/>
    </source>
</evidence>
<accession>I0WTD0</accession>
<feature type="region of interest" description="Disordered" evidence="1">
    <location>
        <begin position="75"/>
        <end position="108"/>
    </location>
</feature>
<protein>
    <recommendedName>
        <fullName evidence="3">PknH-like extracellular domain-containing protein</fullName>
    </recommendedName>
</protein>
<feature type="chain" id="PRO_5003635435" description="PknH-like extracellular domain-containing protein" evidence="2">
    <location>
        <begin position="30"/>
        <end position="254"/>
    </location>
</feature>
<dbReference type="PATRIC" id="fig|1165867.3.peg.2490"/>
<dbReference type="InterPro" id="IPR026954">
    <property type="entry name" value="PknH-like_Extracell"/>
</dbReference>
<dbReference type="Gene3D" id="3.40.1000.70">
    <property type="entry name" value="PknH-like extracellular domain"/>
    <property type="match status" value="1"/>
</dbReference>
<evidence type="ECO:0000256" key="2">
    <source>
        <dbReference type="SAM" id="SignalP"/>
    </source>
</evidence>
<organism evidence="4 5">
    <name type="scientific">Rhodococcus opacus RKJ300 = JCM 13270</name>
    <dbReference type="NCBI Taxonomy" id="1165867"/>
    <lineage>
        <taxon>Bacteria</taxon>
        <taxon>Bacillati</taxon>
        <taxon>Actinomycetota</taxon>
        <taxon>Actinomycetes</taxon>
        <taxon>Mycobacteriales</taxon>
        <taxon>Nocardiaceae</taxon>
        <taxon>Rhodococcus</taxon>
    </lineage>
</organism>